<dbReference type="Proteomes" id="UP000480246">
    <property type="component" value="Unassembled WGS sequence"/>
</dbReference>
<dbReference type="GO" id="GO:0009986">
    <property type="term" value="C:cell surface"/>
    <property type="evidence" value="ECO:0007669"/>
    <property type="project" value="UniProtKB-SubCell"/>
</dbReference>
<evidence type="ECO:0000256" key="1">
    <source>
        <dbReference type="ARBA" id="ARBA00004241"/>
    </source>
</evidence>
<keyword evidence="3" id="KW-1133">Transmembrane helix</keyword>
<evidence type="ECO:0000256" key="3">
    <source>
        <dbReference type="SAM" id="Phobius"/>
    </source>
</evidence>
<dbReference type="InterPro" id="IPR045584">
    <property type="entry name" value="Pilin-like"/>
</dbReference>
<dbReference type="EMBL" id="WEID01000082">
    <property type="protein sequence ID" value="KAB8128447.1"/>
    <property type="molecule type" value="Genomic_DNA"/>
</dbReference>
<accession>A0A7C8KSJ5</accession>
<gene>
    <name evidence="4" type="ORF">F9U64_16060</name>
</gene>
<evidence type="ECO:0000313" key="5">
    <source>
        <dbReference type="Proteomes" id="UP000480246"/>
    </source>
</evidence>
<keyword evidence="3" id="KW-0472">Membrane</keyword>
<dbReference type="Pfam" id="PF07963">
    <property type="entry name" value="N_methyl"/>
    <property type="match status" value="1"/>
</dbReference>
<name>A0A7C8KSJ5_9BACI</name>
<dbReference type="NCBIfam" id="TIGR02532">
    <property type="entry name" value="IV_pilin_GFxxxE"/>
    <property type="match status" value="1"/>
</dbReference>
<evidence type="ECO:0000313" key="4">
    <source>
        <dbReference type="EMBL" id="KAB8128447.1"/>
    </source>
</evidence>
<dbReference type="SUPFAM" id="SSF54523">
    <property type="entry name" value="Pili subunits"/>
    <property type="match status" value="1"/>
</dbReference>
<comment type="subcellular location">
    <subcellularLocation>
        <location evidence="1">Cell surface</location>
    </subcellularLocation>
</comment>
<feature type="transmembrane region" description="Helical" evidence="3">
    <location>
        <begin position="12"/>
        <end position="31"/>
    </location>
</feature>
<proteinExistence type="predicted"/>
<dbReference type="PIRSF" id="PIRSF021292">
    <property type="entry name" value="Competence_ComGD"/>
    <property type="match status" value="1"/>
</dbReference>
<dbReference type="InterPro" id="IPR016785">
    <property type="entry name" value="ComGD"/>
</dbReference>
<comment type="caution">
    <text evidence="4">The sequence shown here is derived from an EMBL/GenBank/DDBJ whole genome shotgun (WGS) entry which is preliminary data.</text>
</comment>
<organism evidence="4 5">
    <name type="scientific">Gracilibacillus oryzae</name>
    <dbReference type="NCBI Taxonomy" id="1672701"/>
    <lineage>
        <taxon>Bacteria</taxon>
        <taxon>Bacillati</taxon>
        <taxon>Bacillota</taxon>
        <taxon>Bacilli</taxon>
        <taxon>Bacillales</taxon>
        <taxon>Bacillaceae</taxon>
        <taxon>Gracilibacillus</taxon>
    </lineage>
</organism>
<evidence type="ECO:0000256" key="2">
    <source>
        <dbReference type="ARBA" id="ARBA00023287"/>
    </source>
</evidence>
<dbReference type="NCBIfam" id="NF040982">
    <property type="entry name" value="ComGD"/>
    <property type="match status" value="1"/>
</dbReference>
<keyword evidence="3" id="KW-0812">Transmembrane</keyword>
<keyword evidence="2" id="KW-0178">Competence</keyword>
<reference evidence="4 5" key="1">
    <citation type="submission" date="2019-10" db="EMBL/GenBank/DDBJ databases">
        <title>Gracilibacillus sp. nov. isolated from rice seeds.</title>
        <authorList>
            <person name="He S."/>
        </authorList>
    </citation>
    <scope>NUCLEOTIDE SEQUENCE [LARGE SCALE GENOMIC DNA]</scope>
    <source>
        <strain evidence="4 5">TD8</strain>
    </source>
</reference>
<keyword evidence="5" id="KW-1185">Reference proteome</keyword>
<dbReference type="OrthoDB" id="1653576at2"/>
<dbReference type="GO" id="GO:0030420">
    <property type="term" value="P:establishment of competence for transformation"/>
    <property type="evidence" value="ECO:0007669"/>
    <property type="project" value="UniProtKB-KW"/>
</dbReference>
<dbReference type="RefSeq" id="WP_153405885.1">
    <property type="nucleotide sequence ID" value="NZ_ML762438.1"/>
</dbReference>
<protein>
    <submittedName>
        <fullName evidence="4">Type II secretion system protein</fullName>
    </submittedName>
</protein>
<dbReference type="AlphaFoldDB" id="A0A7C8KSJ5"/>
<dbReference type="InterPro" id="IPR012902">
    <property type="entry name" value="N_methyl_site"/>
</dbReference>
<sequence>MFSAKGFTLIEVLLVLSLAGILFIVGQGFTLQSLDRKQFQQFYEEFNLDLLYLQQLNISSKSAYTLNFDPIVSKYHIRSSGRGNVVFTRDYPDEWVIEPNTLKLPIKYSKNGTLKNPGTLRIETKYRTYFITCSFGKGRCYSEEK</sequence>